<dbReference type="Proteomes" id="UP001062846">
    <property type="component" value="Chromosome 1"/>
</dbReference>
<dbReference type="EMBL" id="CM046388">
    <property type="protein sequence ID" value="KAI8572808.1"/>
    <property type="molecule type" value="Genomic_DNA"/>
</dbReference>
<comment type="caution">
    <text evidence="1">The sequence shown here is derived from an EMBL/GenBank/DDBJ whole genome shotgun (WGS) entry which is preliminary data.</text>
</comment>
<proteinExistence type="predicted"/>
<evidence type="ECO:0000313" key="1">
    <source>
        <dbReference type="EMBL" id="KAI8572808.1"/>
    </source>
</evidence>
<protein>
    <submittedName>
        <fullName evidence="1">Uncharacterized protein</fullName>
    </submittedName>
</protein>
<organism evidence="1 2">
    <name type="scientific">Rhododendron molle</name>
    <name type="common">Chinese azalea</name>
    <name type="synonym">Azalea mollis</name>
    <dbReference type="NCBI Taxonomy" id="49168"/>
    <lineage>
        <taxon>Eukaryota</taxon>
        <taxon>Viridiplantae</taxon>
        <taxon>Streptophyta</taxon>
        <taxon>Embryophyta</taxon>
        <taxon>Tracheophyta</taxon>
        <taxon>Spermatophyta</taxon>
        <taxon>Magnoliopsida</taxon>
        <taxon>eudicotyledons</taxon>
        <taxon>Gunneridae</taxon>
        <taxon>Pentapetalae</taxon>
        <taxon>asterids</taxon>
        <taxon>Ericales</taxon>
        <taxon>Ericaceae</taxon>
        <taxon>Ericoideae</taxon>
        <taxon>Rhodoreae</taxon>
        <taxon>Rhododendron</taxon>
    </lineage>
</organism>
<sequence>MEPRETPEIEKIVDTVVSILKQSDLEEATEQKVRTTAADKLGIDPSELSYKWIVRRCVEAYLLSLDDDEEEEGNKDKAQELLHQGGLKQGQKRKGFDDEQCFRDQVMCHNCIGRIFLHFPTNQTKPNTLDEEEKVEPNQRPKQDGDQVICKLSEKRSLVVHDFGGKTLVSFRDYSEKNGKLLPSARGISLSTEQWSAFRQKVPDIQAAITKLESWIRSKDARKHMETYMSNSAAALAQGLVPMEMKQIKEDINDLFDSPTASAPQGVIPMETEQVEADVSNVSAPQEVIPMKTKQVEADVSNAERKQVEADVSNAETKLVEADVSKAVGKQVEADRSNDETASAPHELVSMETKQIEADKSKYVTTAATEGVISMVTKQIGSDITNSVTACVTQGDIPVKKNQIEADVSNAETTKIEGYISNSVTTTSPKGVVANRPKHTEADISYSAFAFGLPGLVPSKTTRLDGKNYYCWAHQMEIFLKRLKIAYVLTDRRPSIADRQKASFEEIARAKAEVQKWLNDDNLCHHSILSCLCDNLFAEYSKKTKSAKELWEELKSAYGEDFGTPTSKVNKYMQFEMVDGVSVLEQAQELCRIADSIKASGMWIDEHFHVSAIISKLPPSWKEYRRNLMREKYITVIMLMHRLRVEEESRNHAEKEGFAHVGESKEDNRLELEKGDFKRPAMHSEMEKGNKLITCFRCGQKGHISRNCRQRMVYVREKSSEGIEVVPVAGEPNTGKGMVE</sequence>
<accession>A0ACC0Q458</accession>
<gene>
    <name evidence="1" type="ORF">RHMOL_Rhmol01G0229200</name>
</gene>
<name>A0ACC0Q458_RHOML</name>
<reference evidence="1" key="1">
    <citation type="submission" date="2022-02" db="EMBL/GenBank/DDBJ databases">
        <title>Plant Genome Project.</title>
        <authorList>
            <person name="Zhang R.-G."/>
        </authorList>
    </citation>
    <scope>NUCLEOTIDE SEQUENCE</scope>
    <source>
        <strain evidence="1">AT1</strain>
    </source>
</reference>
<evidence type="ECO:0000313" key="2">
    <source>
        <dbReference type="Proteomes" id="UP001062846"/>
    </source>
</evidence>
<keyword evidence="2" id="KW-1185">Reference proteome</keyword>